<evidence type="ECO:0000313" key="19">
    <source>
        <dbReference type="EMBL" id="CAJ1068370.1"/>
    </source>
</evidence>
<comment type="function">
    <text evidence="11">Receptor for NPAF (A-18-F-amide) and NPFF (F-8-F-amide) neuropeptides, also known as morphine-modulating peptides. Can also be activated by a variety of naturally occurring or synthetic FMRF-amide like ligands. This receptor mediates its action by association with G proteins that activate a phosphatidylinositol-calcium second messenger system.</text>
</comment>
<accession>A0AAV1G5C3</accession>
<feature type="region of interest" description="Disordered" evidence="16">
    <location>
        <begin position="451"/>
        <end position="477"/>
    </location>
</feature>
<keyword evidence="20" id="KW-1185">Reference proteome</keyword>
<evidence type="ECO:0000256" key="12">
    <source>
        <dbReference type="ARBA" id="ARBA00074417"/>
    </source>
</evidence>
<dbReference type="GO" id="GO:0042277">
    <property type="term" value="F:peptide binding"/>
    <property type="evidence" value="ECO:0007669"/>
    <property type="project" value="TreeGrafter"/>
</dbReference>
<evidence type="ECO:0000313" key="20">
    <source>
        <dbReference type="Proteomes" id="UP001178508"/>
    </source>
</evidence>
<keyword evidence="10 15" id="KW-0807">Transducer</keyword>
<dbReference type="Pfam" id="PF00001">
    <property type="entry name" value="7tm_1"/>
    <property type="match status" value="1"/>
</dbReference>
<sequence length="477" mass="53711">MEILENMEMEESTTTPAFMNTSFDSVTNVTTNLTFFPYYQYSLYVAATYILAYFFIFLLCMVGNILVCLIVLGNSRMRSVTNLFILNLAISDLLVGLFCIPTTLVDNLITGWPFSNTVCKMSGFVQGVSVSASVFTLVAIAVERFRCIVFPLRPKPTVPVAKAAILLVWVLAVVIMCPAAVALTVEVVPFHYMVYSNDFNHTLPLYTCYEDFSNPKMRKVYTAVLFVHIYLVPLTVITLMYGSIGVKLCTSVVANREPQLANAPDQVGGRRRGQPMISQKKIRVIKMLILVALLFMLSWLPLWTLMMMADYAGLDRDQLDLLTSYIFPFAHWLAFANSSINPIIYGYYNENSKRGFQAVCKSRPFCSFFQCPLWRWLAKWGRKDKAVQAPRGGTDFRDGNSNHSHLVLGIRNRVHNDSKLSDTGNENRSGRMGCVVVHSERSLLEQGLEMAHMSKKSSHGEESDRASSGAVYHAWEN</sequence>
<dbReference type="Gene3D" id="1.20.1070.10">
    <property type="entry name" value="Rhodopsin 7-helix transmembrane proteins"/>
    <property type="match status" value="1"/>
</dbReference>
<dbReference type="AlphaFoldDB" id="A0AAV1G5C3"/>
<dbReference type="GO" id="GO:0005886">
    <property type="term" value="C:plasma membrane"/>
    <property type="evidence" value="ECO:0007669"/>
    <property type="project" value="UniProtKB-SubCell"/>
</dbReference>
<evidence type="ECO:0000256" key="6">
    <source>
        <dbReference type="ARBA" id="ARBA00023136"/>
    </source>
</evidence>
<dbReference type="Proteomes" id="UP001178508">
    <property type="component" value="Chromosome 12"/>
</dbReference>
<dbReference type="InterPro" id="IPR017452">
    <property type="entry name" value="GPCR_Rhodpsn_7TM"/>
</dbReference>
<reference evidence="19" key="1">
    <citation type="submission" date="2023-08" db="EMBL/GenBank/DDBJ databases">
        <authorList>
            <person name="Alioto T."/>
            <person name="Alioto T."/>
            <person name="Gomez Garrido J."/>
        </authorList>
    </citation>
    <scope>NUCLEOTIDE SEQUENCE</scope>
</reference>
<dbReference type="PANTHER" id="PTHR24241">
    <property type="entry name" value="NEUROPEPTIDE RECEPTOR-RELATED G-PROTEIN COUPLED RECEPTOR"/>
    <property type="match status" value="1"/>
</dbReference>
<evidence type="ECO:0000256" key="11">
    <source>
        <dbReference type="ARBA" id="ARBA00025478"/>
    </source>
</evidence>
<evidence type="ECO:0000256" key="9">
    <source>
        <dbReference type="ARBA" id="ARBA00023180"/>
    </source>
</evidence>
<keyword evidence="2" id="KW-1003">Cell membrane</keyword>
<proteinExistence type="inferred from homology"/>
<dbReference type="PROSITE" id="PS00237">
    <property type="entry name" value="G_PROTEIN_RECEP_F1_1"/>
    <property type="match status" value="1"/>
</dbReference>
<evidence type="ECO:0000256" key="15">
    <source>
        <dbReference type="RuleBase" id="RU000688"/>
    </source>
</evidence>
<feature type="transmembrane region" description="Helical" evidence="17">
    <location>
        <begin position="124"/>
        <end position="142"/>
    </location>
</feature>
<evidence type="ECO:0000256" key="13">
    <source>
        <dbReference type="ARBA" id="ARBA00075893"/>
    </source>
</evidence>
<evidence type="ECO:0000256" key="8">
    <source>
        <dbReference type="ARBA" id="ARBA00023170"/>
    </source>
</evidence>
<keyword evidence="6 17" id="KW-0472">Membrane</keyword>
<dbReference type="InterPro" id="IPR000276">
    <property type="entry name" value="GPCR_Rhodpsn"/>
</dbReference>
<evidence type="ECO:0000256" key="14">
    <source>
        <dbReference type="ARBA" id="ARBA00082066"/>
    </source>
</evidence>
<evidence type="ECO:0000256" key="3">
    <source>
        <dbReference type="ARBA" id="ARBA00022692"/>
    </source>
</evidence>
<feature type="domain" description="G-protein coupled receptors family 1 profile" evidence="18">
    <location>
        <begin position="63"/>
        <end position="345"/>
    </location>
</feature>
<keyword evidence="7" id="KW-1015">Disulfide bond</keyword>
<protein>
    <recommendedName>
        <fullName evidence="12">Neuropeptide FF receptor 1</fullName>
    </recommendedName>
    <alternativeName>
        <fullName evidence="14">G-protein coupled receptor 147</fullName>
    </alternativeName>
    <alternativeName>
        <fullName evidence="13">RFamide-related peptide receptor OT7T022</fullName>
    </alternativeName>
</protein>
<feature type="transmembrane region" description="Helical" evidence="17">
    <location>
        <begin position="163"/>
        <end position="185"/>
    </location>
</feature>
<name>A0AAV1G5C3_XYRNO</name>
<evidence type="ECO:0000256" key="17">
    <source>
        <dbReference type="SAM" id="Phobius"/>
    </source>
</evidence>
<dbReference type="PANTHER" id="PTHR24241:SF82">
    <property type="entry name" value="NEUROPEPTIDE FF RECEPTOR 1-RELATED"/>
    <property type="match status" value="1"/>
</dbReference>
<dbReference type="PRINTS" id="PR00237">
    <property type="entry name" value="GPCRRHODOPSN"/>
</dbReference>
<keyword evidence="4 17" id="KW-1133">Transmembrane helix</keyword>
<dbReference type="SMART" id="SM01381">
    <property type="entry name" value="7TM_GPCR_Srsx"/>
    <property type="match status" value="1"/>
</dbReference>
<keyword evidence="3 15" id="KW-0812">Transmembrane</keyword>
<feature type="transmembrane region" description="Helical" evidence="17">
    <location>
        <begin position="84"/>
        <end position="104"/>
    </location>
</feature>
<dbReference type="SUPFAM" id="SSF81321">
    <property type="entry name" value="Family A G protein-coupled receptor-like"/>
    <property type="match status" value="1"/>
</dbReference>
<dbReference type="FunFam" id="1.20.1070.10:FF:000153">
    <property type="entry name" value="Neuropeptide FF receptor 1"/>
    <property type="match status" value="1"/>
</dbReference>
<evidence type="ECO:0000256" key="16">
    <source>
        <dbReference type="SAM" id="MobiDB-lite"/>
    </source>
</evidence>
<feature type="transmembrane region" description="Helical" evidence="17">
    <location>
        <begin position="220"/>
        <end position="241"/>
    </location>
</feature>
<evidence type="ECO:0000256" key="4">
    <source>
        <dbReference type="ARBA" id="ARBA00022989"/>
    </source>
</evidence>
<keyword evidence="5 15" id="KW-0297">G-protein coupled receptor</keyword>
<evidence type="ECO:0000256" key="2">
    <source>
        <dbReference type="ARBA" id="ARBA00022475"/>
    </source>
</evidence>
<gene>
    <name evidence="19" type="ORF">XNOV1_A003637</name>
</gene>
<evidence type="ECO:0000259" key="18">
    <source>
        <dbReference type="PROSITE" id="PS50262"/>
    </source>
</evidence>
<comment type="subcellular location">
    <subcellularLocation>
        <location evidence="1">Cell membrane</location>
        <topology evidence="1">Multi-pass membrane protein</topology>
    </subcellularLocation>
</comment>
<feature type="transmembrane region" description="Helical" evidence="17">
    <location>
        <begin position="43"/>
        <end position="72"/>
    </location>
</feature>
<evidence type="ECO:0000256" key="1">
    <source>
        <dbReference type="ARBA" id="ARBA00004651"/>
    </source>
</evidence>
<dbReference type="GO" id="GO:0008188">
    <property type="term" value="F:neuropeptide receptor activity"/>
    <property type="evidence" value="ECO:0007669"/>
    <property type="project" value="InterPro"/>
</dbReference>
<organism evidence="19 20">
    <name type="scientific">Xyrichtys novacula</name>
    <name type="common">Pearly razorfish</name>
    <name type="synonym">Hemipteronotus novacula</name>
    <dbReference type="NCBI Taxonomy" id="13765"/>
    <lineage>
        <taxon>Eukaryota</taxon>
        <taxon>Metazoa</taxon>
        <taxon>Chordata</taxon>
        <taxon>Craniata</taxon>
        <taxon>Vertebrata</taxon>
        <taxon>Euteleostomi</taxon>
        <taxon>Actinopterygii</taxon>
        <taxon>Neopterygii</taxon>
        <taxon>Teleostei</taxon>
        <taxon>Neoteleostei</taxon>
        <taxon>Acanthomorphata</taxon>
        <taxon>Eupercaria</taxon>
        <taxon>Labriformes</taxon>
        <taxon>Labridae</taxon>
        <taxon>Xyrichtys</taxon>
    </lineage>
</organism>
<dbReference type="PRINTS" id="PR01570">
    <property type="entry name" value="NPFFRECEPTOR"/>
</dbReference>
<comment type="similarity">
    <text evidence="15">Belongs to the G-protein coupled receptor 1 family.</text>
</comment>
<keyword evidence="8 15" id="KW-0675">Receptor</keyword>
<dbReference type="EMBL" id="OY660875">
    <property type="protein sequence ID" value="CAJ1068370.1"/>
    <property type="molecule type" value="Genomic_DNA"/>
</dbReference>
<evidence type="ECO:0000256" key="10">
    <source>
        <dbReference type="ARBA" id="ARBA00023224"/>
    </source>
</evidence>
<dbReference type="PROSITE" id="PS50262">
    <property type="entry name" value="G_PROTEIN_RECEP_F1_2"/>
    <property type="match status" value="1"/>
</dbReference>
<keyword evidence="9" id="KW-0325">Glycoprotein</keyword>
<evidence type="ECO:0000256" key="7">
    <source>
        <dbReference type="ARBA" id="ARBA00023157"/>
    </source>
</evidence>
<evidence type="ECO:0000256" key="5">
    <source>
        <dbReference type="ARBA" id="ARBA00023040"/>
    </source>
</evidence>
<dbReference type="InterPro" id="IPR005395">
    <property type="entry name" value="NPFF_rcpt"/>
</dbReference>
<feature type="transmembrane region" description="Helical" evidence="17">
    <location>
        <begin position="329"/>
        <end position="348"/>
    </location>
</feature>
<feature type="transmembrane region" description="Helical" evidence="17">
    <location>
        <begin position="287"/>
        <end position="309"/>
    </location>
</feature>
<dbReference type="GO" id="GO:0032870">
    <property type="term" value="P:cellular response to hormone stimulus"/>
    <property type="evidence" value="ECO:0007669"/>
    <property type="project" value="TreeGrafter"/>
</dbReference>